<evidence type="ECO:0000256" key="10">
    <source>
        <dbReference type="RuleBase" id="RU366046"/>
    </source>
</evidence>
<evidence type="ECO:0000256" key="6">
    <source>
        <dbReference type="ARBA" id="ARBA00018569"/>
    </source>
</evidence>
<evidence type="ECO:0000256" key="8">
    <source>
        <dbReference type="ARBA" id="ARBA00023235"/>
    </source>
</evidence>
<keyword evidence="7 10" id="KW-0520">NAD</keyword>
<dbReference type="InterPro" id="IPR001509">
    <property type="entry name" value="Epimerase_deHydtase"/>
</dbReference>
<evidence type="ECO:0000256" key="2">
    <source>
        <dbReference type="ARBA" id="ARBA00001911"/>
    </source>
</evidence>
<keyword evidence="13" id="KW-1185">Reference proteome</keyword>
<dbReference type="PANTHER" id="PTHR43725:SF53">
    <property type="entry name" value="UDP-ARABINOSE 4-EPIMERASE 1"/>
    <property type="match status" value="1"/>
</dbReference>
<dbReference type="PANTHER" id="PTHR43725">
    <property type="entry name" value="UDP-GLUCOSE 4-EPIMERASE"/>
    <property type="match status" value="1"/>
</dbReference>
<dbReference type="Gene3D" id="3.40.50.720">
    <property type="entry name" value="NAD(P)-binding Rossmann-like Domain"/>
    <property type="match status" value="1"/>
</dbReference>
<evidence type="ECO:0000256" key="3">
    <source>
        <dbReference type="ARBA" id="ARBA00004947"/>
    </source>
</evidence>
<dbReference type="GO" id="GO:0033499">
    <property type="term" value="P:galactose catabolic process via UDP-galactose, Leloir pathway"/>
    <property type="evidence" value="ECO:0007669"/>
    <property type="project" value="TreeGrafter"/>
</dbReference>
<dbReference type="CDD" id="cd05247">
    <property type="entry name" value="UDP_G4E_1_SDR_e"/>
    <property type="match status" value="1"/>
</dbReference>
<organism evidence="12 13">
    <name type="scientific">Thermosipho japonicus</name>
    <dbReference type="NCBI Taxonomy" id="90323"/>
    <lineage>
        <taxon>Bacteria</taxon>
        <taxon>Thermotogati</taxon>
        <taxon>Thermotogota</taxon>
        <taxon>Thermotogae</taxon>
        <taxon>Thermotogales</taxon>
        <taxon>Fervidobacteriaceae</taxon>
        <taxon>Thermosipho</taxon>
    </lineage>
</organism>
<comment type="catalytic activity">
    <reaction evidence="1 10">
        <text>UDP-alpha-D-glucose = UDP-alpha-D-galactose</text>
        <dbReference type="Rhea" id="RHEA:22168"/>
        <dbReference type="ChEBI" id="CHEBI:58885"/>
        <dbReference type="ChEBI" id="CHEBI:66914"/>
        <dbReference type="EC" id="5.1.3.2"/>
    </reaction>
</comment>
<keyword evidence="8 10" id="KW-0413">Isomerase</keyword>
<name>A0A841GGH0_9BACT</name>
<proteinExistence type="inferred from homology"/>
<dbReference type="InterPro" id="IPR005886">
    <property type="entry name" value="UDP_G4E"/>
</dbReference>
<comment type="pathway">
    <text evidence="3 10">Carbohydrate metabolism; galactose metabolism.</text>
</comment>
<accession>A0A841GGH0</accession>
<comment type="cofactor">
    <cofactor evidence="2 10">
        <name>NAD(+)</name>
        <dbReference type="ChEBI" id="CHEBI:57540"/>
    </cofactor>
</comment>
<dbReference type="NCBIfam" id="TIGR01179">
    <property type="entry name" value="galE"/>
    <property type="match status" value="1"/>
</dbReference>
<feature type="domain" description="NAD-dependent epimerase/dehydratase" evidence="11">
    <location>
        <begin position="3"/>
        <end position="251"/>
    </location>
</feature>
<evidence type="ECO:0000256" key="5">
    <source>
        <dbReference type="ARBA" id="ARBA00013189"/>
    </source>
</evidence>
<evidence type="ECO:0000256" key="7">
    <source>
        <dbReference type="ARBA" id="ARBA00023027"/>
    </source>
</evidence>
<comment type="similarity">
    <text evidence="4 10">Belongs to the NAD(P)-dependent epimerase/dehydratase family.</text>
</comment>
<dbReference type="Pfam" id="PF01370">
    <property type="entry name" value="Epimerase"/>
    <property type="match status" value="1"/>
</dbReference>
<dbReference type="RefSeq" id="WP_184619323.1">
    <property type="nucleotide sequence ID" value="NZ_JACHEX010000002.1"/>
</dbReference>
<keyword evidence="9 10" id="KW-0119">Carbohydrate metabolism</keyword>
<evidence type="ECO:0000313" key="12">
    <source>
        <dbReference type="EMBL" id="MBB6062682.1"/>
    </source>
</evidence>
<dbReference type="GO" id="GO:0003978">
    <property type="term" value="F:UDP-glucose 4-epimerase activity"/>
    <property type="evidence" value="ECO:0007669"/>
    <property type="project" value="UniProtKB-UniRule"/>
</dbReference>
<dbReference type="SUPFAM" id="SSF51735">
    <property type="entry name" value="NAD(P)-binding Rossmann-fold domains"/>
    <property type="match status" value="1"/>
</dbReference>
<dbReference type="Gene3D" id="3.90.25.10">
    <property type="entry name" value="UDP-galactose 4-epimerase, domain 1"/>
    <property type="match status" value="1"/>
</dbReference>
<dbReference type="UniPathway" id="UPA00214"/>
<dbReference type="AlphaFoldDB" id="A0A841GGH0"/>
<evidence type="ECO:0000256" key="1">
    <source>
        <dbReference type="ARBA" id="ARBA00000083"/>
    </source>
</evidence>
<dbReference type="Proteomes" id="UP000555828">
    <property type="component" value="Unassembled WGS sequence"/>
</dbReference>
<comment type="subunit">
    <text evidence="10">Homodimer.</text>
</comment>
<evidence type="ECO:0000256" key="9">
    <source>
        <dbReference type="ARBA" id="ARBA00023277"/>
    </source>
</evidence>
<comment type="caution">
    <text evidence="12">The sequence shown here is derived from an EMBL/GenBank/DDBJ whole genome shotgun (WGS) entry which is preliminary data.</text>
</comment>
<dbReference type="InterPro" id="IPR036291">
    <property type="entry name" value="NAD(P)-bd_dom_sf"/>
</dbReference>
<dbReference type="EMBL" id="JACHEX010000002">
    <property type="protein sequence ID" value="MBB6062682.1"/>
    <property type="molecule type" value="Genomic_DNA"/>
</dbReference>
<protein>
    <recommendedName>
        <fullName evidence="6 10">UDP-glucose 4-epimerase</fullName>
        <ecNumber evidence="5 10">5.1.3.2</ecNumber>
    </recommendedName>
</protein>
<sequence length="324" mass="36891">MTVLVAGGAGYIGSHVCKMLKERGYDVVVIDNLSHGHKSFARYGEFVLGDISDENLLDLVFKTYKIDAVMHFCAYIEVGESVVDPYKYYQNNVSNTLTLLNSMLKHDVKYFIFSSTAAVYGMPQRIPIKEDDPKTPINPYGKSKYMIEQILDDFDRAYGLKSIRFRYFNAAGADESLEIGEAHEPETHLIPLILDAALSVRESIKIFGTDYETKDGTCIRDFVHVNDLADAHIKGLEYLMSEKKTDYFNLGSGSGFSVREVIEKVKEVTNVDFKVEEVDRRPGDPAYLIADNTKARKILGWEPKYDLEKIIQTAWNWHKILRKK</sequence>
<evidence type="ECO:0000259" key="11">
    <source>
        <dbReference type="Pfam" id="PF01370"/>
    </source>
</evidence>
<evidence type="ECO:0000313" key="13">
    <source>
        <dbReference type="Proteomes" id="UP000555828"/>
    </source>
</evidence>
<evidence type="ECO:0000256" key="4">
    <source>
        <dbReference type="ARBA" id="ARBA00007637"/>
    </source>
</evidence>
<dbReference type="EC" id="5.1.3.2" evidence="5 10"/>
<gene>
    <name evidence="12" type="ORF">HNP65_001120</name>
</gene>
<reference evidence="12 13" key="1">
    <citation type="submission" date="2020-08" db="EMBL/GenBank/DDBJ databases">
        <title>Genomic Encyclopedia of Type Strains, Phase IV (KMG-IV): sequencing the most valuable type-strain genomes for metagenomic binning, comparative biology and taxonomic classification.</title>
        <authorList>
            <person name="Goeker M."/>
        </authorList>
    </citation>
    <scope>NUCLEOTIDE SEQUENCE [LARGE SCALE GENOMIC DNA]</scope>
    <source>
        <strain evidence="12 13">DSM 13481</strain>
    </source>
</reference>